<sequence>MVAPLPLPLGVLGHEGSTVIVGLKGLRLLREAVWTRARADGGR</sequence>
<comment type="caution">
    <text evidence="1">The sequence shown here is derived from an EMBL/GenBank/DDBJ whole genome shotgun (WGS) entry which is preliminary data.</text>
</comment>
<proteinExistence type="predicted"/>
<organism evidence="1 2">
    <name type="scientific">Kitasatospora aureofaciens</name>
    <name type="common">Streptomyces aureofaciens</name>
    <dbReference type="NCBI Taxonomy" id="1894"/>
    <lineage>
        <taxon>Bacteria</taxon>
        <taxon>Bacillati</taxon>
        <taxon>Actinomycetota</taxon>
        <taxon>Actinomycetes</taxon>
        <taxon>Kitasatosporales</taxon>
        <taxon>Streptomycetaceae</taxon>
        <taxon>Kitasatospora</taxon>
    </lineage>
</organism>
<gene>
    <name evidence="1" type="ORF">GCM10010502_57420</name>
</gene>
<accession>A0A8H9I1G7</accession>
<reference evidence="1" key="1">
    <citation type="journal article" date="2014" name="Int. J. Syst. Evol. Microbiol.">
        <title>Complete genome sequence of Corynebacterium casei LMG S-19264T (=DSM 44701T), isolated from a smear-ripened cheese.</title>
        <authorList>
            <consortium name="US DOE Joint Genome Institute (JGI-PGF)"/>
            <person name="Walter F."/>
            <person name="Albersmeier A."/>
            <person name="Kalinowski J."/>
            <person name="Ruckert C."/>
        </authorList>
    </citation>
    <scope>NUCLEOTIDE SEQUENCE</scope>
    <source>
        <strain evidence="1">JCM 4434</strain>
    </source>
</reference>
<protein>
    <submittedName>
        <fullName evidence="1">Uncharacterized protein</fullName>
    </submittedName>
</protein>
<name>A0A8H9I1G7_KITAU</name>
<evidence type="ECO:0000313" key="2">
    <source>
        <dbReference type="Proteomes" id="UP000610124"/>
    </source>
</evidence>
<dbReference type="RefSeq" id="WP_275937834.1">
    <property type="nucleotide sequence ID" value="NZ_BMUB01000017.1"/>
</dbReference>
<dbReference type="GeneID" id="97488690"/>
<dbReference type="AlphaFoldDB" id="A0A8H9I1G7"/>
<dbReference type="EMBL" id="BMUB01000017">
    <property type="protein sequence ID" value="GGU95975.1"/>
    <property type="molecule type" value="Genomic_DNA"/>
</dbReference>
<reference evidence="1" key="2">
    <citation type="submission" date="2020-09" db="EMBL/GenBank/DDBJ databases">
        <authorList>
            <person name="Sun Q."/>
            <person name="Ohkuma M."/>
        </authorList>
    </citation>
    <scope>NUCLEOTIDE SEQUENCE</scope>
    <source>
        <strain evidence="1">JCM 4434</strain>
    </source>
</reference>
<evidence type="ECO:0000313" key="1">
    <source>
        <dbReference type="EMBL" id="GGU95975.1"/>
    </source>
</evidence>
<dbReference type="Proteomes" id="UP000610124">
    <property type="component" value="Unassembled WGS sequence"/>
</dbReference>